<protein>
    <submittedName>
        <fullName evidence="1">Uncharacterized protein</fullName>
    </submittedName>
</protein>
<organism evidence="1">
    <name type="scientific">marine sediment metagenome</name>
    <dbReference type="NCBI Taxonomy" id="412755"/>
    <lineage>
        <taxon>unclassified sequences</taxon>
        <taxon>metagenomes</taxon>
        <taxon>ecological metagenomes</taxon>
    </lineage>
</organism>
<gene>
    <name evidence="1" type="ORF">S01H1_27742</name>
</gene>
<evidence type="ECO:0000313" key="1">
    <source>
        <dbReference type="EMBL" id="GAF92179.1"/>
    </source>
</evidence>
<name>X0TG34_9ZZZZ</name>
<dbReference type="EMBL" id="BARS01016917">
    <property type="protein sequence ID" value="GAF92179.1"/>
    <property type="molecule type" value="Genomic_DNA"/>
</dbReference>
<comment type="caution">
    <text evidence="1">The sequence shown here is derived from an EMBL/GenBank/DDBJ whole genome shotgun (WGS) entry which is preliminary data.</text>
</comment>
<proteinExistence type="predicted"/>
<reference evidence="1" key="1">
    <citation type="journal article" date="2014" name="Front. Microbiol.">
        <title>High frequency of phylogenetically diverse reductive dehalogenase-homologous genes in deep subseafloor sedimentary metagenomes.</title>
        <authorList>
            <person name="Kawai M."/>
            <person name="Futagami T."/>
            <person name="Toyoda A."/>
            <person name="Takaki Y."/>
            <person name="Nishi S."/>
            <person name="Hori S."/>
            <person name="Arai W."/>
            <person name="Tsubouchi T."/>
            <person name="Morono Y."/>
            <person name="Uchiyama I."/>
            <person name="Ito T."/>
            <person name="Fujiyama A."/>
            <person name="Inagaki F."/>
            <person name="Takami H."/>
        </authorList>
    </citation>
    <scope>NUCLEOTIDE SEQUENCE</scope>
    <source>
        <strain evidence="1">Expedition CK06-06</strain>
    </source>
</reference>
<feature type="non-terminal residue" evidence="1">
    <location>
        <position position="184"/>
    </location>
</feature>
<dbReference type="AlphaFoldDB" id="X0TG34"/>
<accession>X0TG34</accession>
<sequence length="184" mass="20231">MAITLSANHLATLNKQGQNKPTTVIEVTLDSGTVRWGTHADLANNVIPVLKSVSSLQNKLDTKKGYSTRGSLTIEIAGREYFQPLIQNEYLKNRVIKRMDGDVDIAYGDFAQTYSGKIFDWSRNGDVLTLILVDELEDASKTKLPAEVEGIETLDYRNTNIVDVMTNILLTQLGIAAGDVNSTV</sequence>